<feature type="compositionally biased region" description="Basic and acidic residues" evidence="1">
    <location>
        <begin position="51"/>
        <end position="63"/>
    </location>
</feature>
<evidence type="ECO:0000313" key="2">
    <source>
        <dbReference type="EMBL" id="KAG8091470.1"/>
    </source>
</evidence>
<evidence type="ECO:0000256" key="1">
    <source>
        <dbReference type="SAM" id="MobiDB-lite"/>
    </source>
</evidence>
<dbReference type="AlphaFoldDB" id="A0A8J5WHU4"/>
<protein>
    <submittedName>
        <fullName evidence="2">Uncharacterized protein</fullName>
    </submittedName>
</protein>
<keyword evidence="3" id="KW-1185">Reference proteome</keyword>
<name>A0A8J5WHU4_ZIZPA</name>
<feature type="region of interest" description="Disordered" evidence="1">
    <location>
        <begin position="32"/>
        <end position="77"/>
    </location>
</feature>
<organism evidence="2 3">
    <name type="scientific">Zizania palustris</name>
    <name type="common">Northern wild rice</name>
    <dbReference type="NCBI Taxonomy" id="103762"/>
    <lineage>
        <taxon>Eukaryota</taxon>
        <taxon>Viridiplantae</taxon>
        <taxon>Streptophyta</taxon>
        <taxon>Embryophyta</taxon>
        <taxon>Tracheophyta</taxon>
        <taxon>Spermatophyta</taxon>
        <taxon>Magnoliopsida</taxon>
        <taxon>Liliopsida</taxon>
        <taxon>Poales</taxon>
        <taxon>Poaceae</taxon>
        <taxon>BOP clade</taxon>
        <taxon>Oryzoideae</taxon>
        <taxon>Oryzeae</taxon>
        <taxon>Zizaniinae</taxon>
        <taxon>Zizania</taxon>
    </lineage>
</organism>
<sequence>MFRQAESPILSPLGVGEGTSMAVSHIDLPTDEERVEVEGESLALSGVASGKESEAHSKGDSRGVLRQAEASSPRALQNPLDPARILSMLLMMQPFLTSSPNVRAMVEPLA</sequence>
<comment type="caution">
    <text evidence="2">The sequence shown here is derived from an EMBL/GenBank/DDBJ whole genome shotgun (WGS) entry which is preliminary data.</text>
</comment>
<reference evidence="2" key="1">
    <citation type="journal article" date="2021" name="bioRxiv">
        <title>Whole Genome Assembly and Annotation of Northern Wild Rice, Zizania palustris L., Supports a Whole Genome Duplication in the Zizania Genus.</title>
        <authorList>
            <person name="Haas M."/>
            <person name="Kono T."/>
            <person name="Macchietto M."/>
            <person name="Millas R."/>
            <person name="McGilp L."/>
            <person name="Shao M."/>
            <person name="Duquette J."/>
            <person name="Hirsch C.N."/>
            <person name="Kimball J."/>
        </authorList>
    </citation>
    <scope>NUCLEOTIDE SEQUENCE</scope>
    <source>
        <tissue evidence="2">Fresh leaf tissue</tissue>
    </source>
</reference>
<accession>A0A8J5WHU4</accession>
<proteinExistence type="predicted"/>
<dbReference type="Proteomes" id="UP000729402">
    <property type="component" value="Unassembled WGS sequence"/>
</dbReference>
<evidence type="ECO:0000313" key="3">
    <source>
        <dbReference type="Proteomes" id="UP000729402"/>
    </source>
</evidence>
<gene>
    <name evidence="2" type="ORF">GUJ93_ZPchr0012g19553</name>
</gene>
<dbReference type="EMBL" id="JAAALK010000080">
    <property type="protein sequence ID" value="KAG8091470.1"/>
    <property type="molecule type" value="Genomic_DNA"/>
</dbReference>
<reference evidence="2" key="2">
    <citation type="submission" date="2021-02" db="EMBL/GenBank/DDBJ databases">
        <authorList>
            <person name="Kimball J.A."/>
            <person name="Haas M.W."/>
            <person name="Macchietto M."/>
            <person name="Kono T."/>
            <person name="Duquette J."/>
            <person name="Shao M."/>
        </authorList>
    </citation>
    <scope>NUCLEOTIDE SEQUENCE</scope>
    <source>
        <tissue evidence="2">Fresh leaf tissue</tissue>
    </source>
</reference>